<dbReference type="AlphaFoldDB" id="A0A849AJ45"/>
<dbReference type="SUPFAM" id="SSF142906">
    <property type="entry name" value="YjbR-like"/>
    <property type="match status" value="1"/>
</dbReference>
<dbReference type="Proteomes" id="UP000557772">
    <property type="component" value="Unassembled WGS sequence"/>
</dbReference>
<dbReference type="InterPro" id="IPR038056">
    <property type="entry name" value="YjbR-like_sf"/>
</dbReference>
<keyword evidence="1" id="KW-0238">DNA-binding</keyword>
<evidence type="ECO:0000313" key="1">
    <source>
        <dbReference type="EMBL" id="NNG39857.1"/>
    </source>
</evidence>
<protein>
    <submittedName>
        <fullName evidence="1">MmcQ/YjbR family DNA-binding protein</fullName>
    </submittedName>
</protein>
<dbReference type="GO" id="GO:0003677">
    <property type="term" value="F:DNA binding"/>
    <property type="evidence" value="ECO:0007669"/>
    <property type="project" value="UniProtKB-KW"/>
</dbReference>
<accession>A0A849AJ45</accession>
<dbReference type="Gene3D" id="3.90.1150.30">
    <property type="match status" value="1"/>
</dbReference>
<dbReference type="Pfam" id="PF04237">
    <property type="entry name" value="YjbR"/>
    <property type="match status" value="1"/>
</dbReference>
<proteinExistence type="predicted"/>
<keyword evidence="2" id="KW-1185">Reference proteome</keyword>
<dbReference type="EMBL" id="JABENB010000001">
    <property type="protein sequence ID" value="NNG39857.1"/>
    <property type="molecule type" value="Genomic_DNA"/>
</dbReference>
<comment type="caution">
    <text evidence="1">The sequence shown here is derived from an EMBL/GenBank/DDBJ whole genome shotgun (WGS) entry which is preliminary data.</text>
</comment>
<name>A0A849AJ45_9MICO</name>
<evidence type="ECO:0000313" key="2">
    <source>
        <dbReference type="Proteomes" id="UP000557772"/>
    </source>
</evidence>
<sequence length="132" mass="14681">MATWDDVRRIAAELPEVESRPAWGNTMWRVKGKGFVWQRPLGAKDRADLGDDAPDGEILGVRVADEGVKTALIADDPAIYFTIPHFDGYNAVLVRLDEIAIDELTELITDAWLLRAPRRLAAAYLAEHGLRA</sequence>
<dbReference type="InterPro" id="IPR058532">
    <property type="entry name" value="YjbR/MT2646/Rv2570-like"/>
</dbReference>
<gene>
    <name evidence="1" type="ORF">HJ588_11295</name>
</gene>
<dbReference type="RefSeq" id="WP_171154997.1">
    <property type="nucleotide sequence ID" value="NZ_JABENB010000001.1"/>
</dbReference>
<reference evidence="1 2" key="1">
    <citation type="submission" date="2020-05" db="EMBL/GenBank/DDBJ databases">
        <title>Flexivirga sp. ID2601S isolated from air conditioner.</title>
        <authorList>
            <person name="Kim D.H."/>
        </authorList>
    </citation>
    <scope>NUCLEOTIDE SEQUENCE [LARGE SCALE GENOMIC DNA]</scope>
    <source>
        <strain evidence="1 2">ID2601S</strain>
    </source>
</reference>
<organism evidence="1 2">
    <name type="scientific">Flexivirga aerilata</name>
    <dbReference type="NCBI Taxonomy" id="1656889"/>
    <lineage>
        <taxon>Bacteria</taxon>
        <taxon>Bacillati</taxon>
        <taxon>Actinomycetota</taxon>
        <taxon>Actinomycetes</taxon>
        <taxon>Micrococcales</taxon>
        <taxon>Dermacoccaceae</taxon>
        <taxon>Flexivirga</taxon>
    </lineage>
</organism>